<proteinExistence type="predicted"/>
<name>A0A0F9YLI0_9ZZZZ</name>
<gene>
    <name evidence="1" type="ORF">LCGC14_0077660</name>
</gene>
<dbReference type="InterPro" id="IPR025516">
    <property type="entry name" value="DUF4404"/>
</dbReference>
<dbReference type="AlphaFoldDB" id="A0A0F9YLI0"/>
<reference evidence="1" key="1">
    <citation type="journal article" date="2015" name="Nature">
        <title>Complex archaea that bridge the gap between prokaryotes and eukaryotes.</title>
        <authorList>
            <person name="Spang A."/>
            <person name="Saw J.H."/>
            <person name="Jorgensen S.L."/>
            <person name="Zaremba-Niedzwiedzka K."/>
            <person name="Martijn J."/>
            <person name="Lind A.E."/>
            <person name="van Eijk R."/>
            <person name="Schleper C."/>
            <person name="Guy L."/>
            <person name="Ettema T.J."/>
        </authorList>
    </citation>
    <scope>NUCLEOTIDE SEQUENCE</scope>
</reference>
<evidence type="ECO:0000313" key="1">
    <source>
        <dbReference type="EMBL" id="KKO05494.1"/>
    </source>
</evidence>
<protein>
    <recommendedName>
        <fullName evidence="2">DUF4404 domain-containing protein</fullName>
    </recommendedName>
</protein>
<dbReference type="Pfam" id="PF14357">
    <property type="entry name" value="DUF4404"/>
    <property type="match status" value="1"/>
</dbReference>
<dbReference type="EMBL" id="LAZR01000019">
    <property type="protein sequence ID" value="KKO05494.1"/>
    <property type="molecule type" value="Genomic_DNA"/>
</dbReference>
<accession>A0A0F9YLI0</accession>
<organism evidence="1">
    <name type="scientific">marine sediment metagenome</name>
    <dbReference type="NCBI Taxonomy" id="412755"/>
    <lineage>
        <taxon>unclassified sequences</taxon>
        <taxon>metagenomes</taxon>
        <taxon>ecological metagenomes</taxon>
    </lineage>
</organism>
<comment type="caution">
    <text evidence="1">The sequence shown here is derived from an EMBL/GenBank/DDBJ whole genome shotgun (WGS) entry which is preliminary data.</text>
</comment>
<evidence type="ECO:0008006" key="2">
    <source>
        <dbReference type="Google" id="ProtNLM"/>
    </source>
</evidence>
<sequence>MNQDKVKRLLEELRAELSNTDTLDEDTRALAEKVDRNIDDLVEASQPNSPELDDAIALEARFAATHPVAERIMRELIATLSRIGI</sequence>